<protein>
    <recommendedName>
        <fullName evidence="3">FMN-binding domain-containing protein</fullName>
    </recommendedName>
</protein>
<sequence length="79" mass="8139">MTIADGVVTAVTVTPEADNPASAQYQKQFASGISAEVVGVALDELDVDKVAGSSLTSDDFDDACCTLRRTAHPRGAVPD</sequence>
<keyword evidence="2" id="KW-1185">Reference proteome</keyword>
<dbReference type="RefSeq" id="WP_201851531.1">
    <property type="nucleotide sequence ID" value="NZ_JABBYC010000106.1"/>
</dbReference>
<proteinExistence type="predicted"/>
<evidence type="ECO:0000313" key="2">
    <source>
        <dbReference type="Proteomes" id="UP000675409"/>
    </source>
</evidence>
<comment type="caution">
    <text evidence="1">The sequence shown here is derived from an EMBL/GenBank/DDBJ whole genome shotgun (WGS) entry which is preliminary data.</text>
</comment>
<dbReference type="Proteomes" id="UP000675409">
    <property type="component" value="Unassembled WGS sequence"/>
</dbReference>
<accession>A0ABS1LSC8</accession>
<organism evidence="1 2">
    <name type="scientific">Myceligenerans indicum</name>
    <dbReference type="NCBI Taxonomy" id="2593663"/>
    <lineage>
        <taxon>Bacteria</taxon>
        <taxon>Bacillati</taxon>
        <taxon>Actinomycetota</taxon>
        <taxon>Actinomycetes</taxon>
        <taxon>Micrococcales</taxon>
        <taxon>Promicromonosporaceae</taxon>
        <taxon>Myceligenerans</taxon>
    </lineage>
</organism>
<name>A0ABS1LSC8_9MICO</name>
<dbReference type="EMBL" id="JABBYC010000106">
    <property type="protein sequence ID" value="MBL0888913.1"/>
    <property type="molecule type" value="Genomic_DNA"/>
</dbReference>
<evidence type="ECO:0008006" key="3">
    <source>
        <dbReference type="Google" id="ProtNLM"/>
    </source>
</evidence>
<gene>
    <name evidence="1" type="ORF">HGK34_22010</name>
</gene>
<evidence type="ECO:0000313" key="1">
    <source>
        <dbReference type="EMBL" id="MBL0888913.1"/>
    </source>
</evidence>
<reference evidence="1 2" key="1">
    <citation type="journal article" date="2021" name="Arch. Microbiol.">
        <title>Myceligenerans indicum sp. nov., an actinobacterium isolated from mangrove sediment of Sundarbans, India.</title>
        <authorList>
            <person name="Asha K."/>
            <person name="Bhadury P."/>
        </authorList>
    </citation>
    <scope>NUCLEOTIDE SEQUENCE [LARGE SCALE GENOMIC DNA]</scope>
    <source>
        <strain evidence="1 2">I2</strain>
    </source>
</reference>